<keyword evidence="1" id="KW-0472">Membrane</keyword>
<proteinExistence type="predicted"/>
<dbReference type="OrthoDB" id="10052666at2759"/>
<protein>
    <submittedName>
        <fullName evidence="2">Uncharacterized protein</fullName>
    </submittedName>
</protein>
<organism evidence="2 3">
    <name type="scientific">Holothuria leucospilota</name>
    <name type="common">Black long sea cucumber</name>
    <name type="synonym">Mertensiothuria leucospilota</name>
    <dbReference type="NCBI Taxonomy" id="206669"/>
    <lineage>
        <taxon>Eukaryota</taxon>
        <taxon>Metazoa</taxon>
        <taxon>Echinodermata</taxon>
        <taxon>Eleutherozoa</taxon>
        <taxon>Echinozoa</taxon>
        <taxon>Holothuroidea</taxon>
        <taxon>Aspidochirotacea</taxon>
        <taxon>Aspidochirotida</taxon>
        <taxon>Holothuriidae</taxon>
        <taxon>Holothuria</taxon>
    </lineage>
</organism>
<reference evidence="2" key="1">
    <citation type="submission" date="2021-10" db="EMBL/GenBank/DDBJ databases">
        <title>Tropical sea cucumber genome reveals ecological adaptation and Cuvierian tubules defense mechanism.</title>
        <authorList>
            <person name="Chen T."/>
        </authorList>
    </citation>
    <scope>NUCLEOTIDE SEQUENCE</scope>
    <source>
        <strain evidence="2">Nanhai2018</strain>
        <tissue evidence="2">Muscle</tissue>
    </source>
</reference>
<feature type="transmembrane region" description="Helical" evidence="1">
    <location>
        <begin position="136"/>
        <end position="159"/>
    </location>
</feature>
<keyword evidence="3" id="KW-1185">Reference proteome</keyword>
<keyword evidence="1" id="KW-1133">Transmembrane helix</keyword>
<accession>A0A9Q1CLA5</accession>
<gene>
    <name evidence="2" type="ORF">HOLleu_05372</name>
</gene>
<comment type="caution">
    <text evidence="2">The sequence shown here is derived from an EMBL/GenBank/DDBJ whole genome shotgun (WGS) entry which is preliminary data.</text>
</comment>
<sequence length="286" mass="31243">MAGQSDLIKKAAEGALEEIKKCAPEEYTRLAAGTDIKDKILKAAEATAKETLLLAEEFAGQPNAIAERIAKHLPDDRVKLIQGGLNIPTFRIEIVKKDDGKHWLEFTRDGKEFLPADELVSRFDVDWGITLQYTSILIEAILLVMSAVGIPISLSAYVIKKTVNEAAASIRSKASSKLRLALDDFVGAWDAAASNPSKKAQALFDVIKESYSATGIIWNIIQSLCSNMEWYEWMETSAKVTAMIIAAINTDGAPLIAEISLIILSAEDFAKKIANVTQLCDIKKAM</sequence>
<dbReference type="Proteomes" id="UP001152320">
    <property type="component" value="Chromosome 2"/>
</dbReference>
<dbReference type="EMBL" id="JAIZAY010000002">
    <property type="protein sequence ID" value="KAJ8046629.1"/>
    <property type="molecule type" value="Genomic_DNA"/>
</dbReference>
<evidence type="ECO:0000256" key="1">
    <source>
        <dbReference type="SAM" id="Phobius"/>
    </source>
</evidence>
<evidence type="ECO:0000313" key="2">
    <source>
        <dbReference type="EMBL" id="KAJ8046629.1"/>
    </source>
</evidence>
<keyword evidence="1" id="KW-0812">Transmembrane</keyword>
<dbReference type="AlphaFoldDB" id="A0A9Q1CLA5"/>
<evidence type="ECO:0000313" key="3">
    <source>
        <dbReference type="Proteomes" id="UP001152320"/>
    </source>
</evidence>
<name>A0A9Q1CLA5_HOLLE</name>